<comment type="caution">
    <text evidence="6">The sequence shown here is derived from an EMBL/GenBank/DDBJ whole genome shotgun (WGS) entry which is preliminary data.</text>
</comment>
<dbReference type="InterPro" id="IPR002123">
    <property type="entry name" value="Plipid/glycerol_acylTrfase"/>
</dbReference>
<reference evidence="6 7" key="1">
    <citation type="submission" date="2020-12" db="EMBL/GenBank/DDBJ databases">
        <title>Novel Thalassolituus-related marine hydrocarbonoclastic bacteria mediated algae-derived hydrocarbons mineralization in twilight zone of the northern South China Sea.</title>
        <authorList>
            <person name="Dong C."/>
        </authorList>
    </citation>
    <scope>NUCLEOTIDE SEQUENCE [LARGE SCALE GENOMIC DNA]</scope>
    <source>
        <strain evidence="6 7">IMCC1826</strain>
    </source>
</reference>
<dbReference type="SMART" id="SM00563">
    <property type="entry name" value="PlsC"/>
    <property type="match status" value="1"/>
</dbReference>
<comment type="pathway">
    <text evidence="1">Lipid metabolism.</text>
</comment>
<dbReference type="CDD" id="cd07989">
    <property type="entry name" value="LPLAT_AGPAT-like"/>
    <property type="match status" value="1"/>
</dbReference>
<feature type="domain" description="Phospholipid/glycerol acyltransferase" evidence="5">
    <location>
        <begin position="92"/>
        <end position="206"/>
    </location>
</feature>
<gene>
    <name evidence="6" type="ORF">I9W95_00925</name>
</gene>
<dbReference type="SUPFAM" id="SSF69593">
    <property type="entry name" value="Glycerol-3-phosphate (1)-acyltransferase"/>
    <property type="match status" value="1"/>
</dbReference>
<name>A0ABS7ZNK4_9GAMM</name>
<dbReference type="PANTHER" id="PTHR10434:SF40">
    <property type="entry name" value="1-ACYL-SN-GLYCEROL-3-PHOSPHATE ACYLTRANSFERASE"/>
    <property type="match status" value="1"/>
</dbReference>
<keyword evidence="7" id="KW-1185">Reference proteome</keyword>
<evidence type="ECO:0000259" key="5">
    <source>
        <dbReference type="SMART" id="SM00563"/>
    </source>
</evidence>
<accession>A0ABS7ZNK4</accession>
<keyword evidence="4" id="KW-0812">Transmembrane</keyword>
<protein>
    <submittedName>
        <fullName evidence="6">1-acyl-sn-glycerol-3-phosphate acyltransferase</fullName>
    </submittedName>
</protein>
<evidence type="ECO:0000256" key="1">
    <source>
        <dbReference type="ARBA" id="ARBA00005189"/>
    </source>
</evidence>
<keyword evidence="2" id="KW-0808">Transferase</keyword>
<proteinExistence type="predicted"/>
<feature type="transmembrane region" description="Helical" evidence="4">
    <location>
        <begin position="26"/>
        <end position="48"/>
    </location>
</feature>
<evidence type="ECO:0000256" key="4">
    <source>
        <dbReference type="SAM" id="Phobius"/>
    </source>
</evidence>
<evidence type="ECO:0000313" key="6">
    <source>
        <dbReference type="EMBL" id="MCA6062160.1"/>
    </source>
</evidence>
<evidence type="ECO:0000256" key="2">
    <source>
        <dbReference type="ARBA" id="ARBA00022679"/>
    </source>
</evidence>
<keyword evidence="3 6" id="KW-0012">Acyltransferase</keyword>
<sequence length="274" mass="30510">MATSTDKANDTSAIAESIFKVRTTFFYAWLTLVTLIWFIPSFTIGIFLPLKARNYFVMVIPCQITIWGLRLLCGIRCEVEGREHIPSDGRGYVLLSKHQSTWETFFLPTLIAPHVQVVKKELFYLPLFGWMLNLIHPIFIDRTHRTSALKQVISQGSDRLHSGIHVLVFPEGTRVAPGKRKTFSKGGAMLATKAGAPVLAIAHNSGECWPNDSWVKRPGTIRLVISAPVEPDAELTTAELSTLTENWINSQVDRISATPFTGELVAADSSGKRF</sequence>
<dbReference type="GO" id="GO:0016746">
    <property type="term" value="F:acyltransferase activity"/>
    <property type="evidence" value="ECO:0007669"/>
    <property type="project" value="UniProtKB-KW"/>
</dbReference>
<dbReference type="Proteomes" id="UP000714380">
    <property type="component" value="Unassembled WGS sequence"/>
</dbReference>
<evidence type="ECO:0000313" key="7">
    <source>
        <dbReference type="Proteomes" id="UP000714380"/>
    </source>
</evidence>
<evidence type="ECO:0000256" key="3">
    <source>
        <dbReference type="ARBA" id="ARBA00023315"/>
    </source>
</evidence>
<organism evidence="6 7">
    <name type="scientific">Thalassolituus marinus</name>
    <dbReference type="NCBI Taxonomy" id="671053"/>
    <lineage>
        <taxon>Bacteria</taxon>
        <taxon>Pseudomonadati</taxon>
        <taxon>Pseudomonadota</taxon>
        <taxon>Gammaproteobacteria</taxon>
        <taxon>Oceanospirillales</taxon>
        <taxon>Oceanospirillaceae</taxon>
        <taxon>Thalassolituus</taxon>
    </lineage>
</organism>
<dbReference type="Pfam" id="PF01553">
    <property type="entry name" value="Acyltransferase"/>
    <property type="match status" value="1"/>
</dbReference>
<dbReference type="PANTHER" id="PTHR10434">
    <property type="entry name" value="1-ACYL-SN-GLYCEROL-3-PHOSPHATE ACYLTRANSFERASE"/>
    <property type="match status" value="1"/>
</dbReference>
<keyword evidence="4" id="KW-1133">Transmembrane helix</keyword>
<dbReference type="EMBL" id="JAEDAH010000004">
    <property type="protein sequence ID" value="MCA6062160.1"/>
    <property type="molecule type" value="Genomic_DNA"/>
</dbReference>
<keyword evidence="4" id="KW-0472">Membrane</keyword>
<dbReference type="RefSeq" id="WP_225670798.1">
    <property type="nucleotide sequence ID" value="NZ_JAEDAH010000004.1"/>
</dbReference>